<dbReference type="SUPFAM" id="SSF50129">
    <property type="entry name" value="GroES-like"/>
    <property type="match status" value="1"/>
</dbReference>
<dbReference type="GO" id="GO:0008270">
    <property type="term" value="F:zinc ion binding"/>
    <property type="evidence" value="ECO:0007669"/>
    <property type="project" value="InterPro"/>
</dbReference>
<dbReference type="InterPro" id="IPR013149">
    <property type="entry name" value="ADH-like_C"/>
</dbReference>
<dbReference type="GO" id="GO:0016616">
    <property type="term" value="F:oxidoreductase activity, acting on the CH-OH group of donors, NAD or NADP as acceptor"/>
    <property type="evidence" value="ECO:0007669"/>
    <property type="project" value="UniProtKB-ARBA"/>
</dbReference>
<comment type="caution">
    <text evidence="6">The sequence shown here is derived from an EMBL/GenBank/DDBJ whole genome shotgun (WGS) entry which is preliminary data.</text>
</comment>
<evidence type="ECO:0000256" key="4">
    <source>
        <dbReference type="RuleBase" id="RU361277"/>
    </source>
</evidence>
<evidence type="ECO:0000313" key="6">
    <source>
        <dbReference type="EMBL" id="RPE81129.1"/>
    </source>
</evidence>
<dbReference type="Gene3D" id="3.90.180.10">
    <property type="entry name" value="Medium-chain alcohol dehydrogenases, catalytic domain"/>
    <property type="match status" value="2"/>
</dbReference>
<comment type="similarity">
    <text evidence="4">Belongs to the zinc-containing alcohol dehydrogenase family.</text>
</comment>
<evidence type="ECO:0000256" key="1">
    <source>
        <dbReference type="ARBA" id="ARBA00022723"/>
    </source>
</evidence>
<dbReference type="Gene3D" id="3.40.50.720">
    <property type="entry name" value="NAD(P)-binding Rossmann-like Domain"/>
    <property type="match status" value="1"/>
</dbReference>
<evidence type="ECO:0000256" key="2">
    <source>
        <dbReference type="ARBA" id="ARBA00022833"/>
    </source>
</evidence>
<dbReference type="AlphaFoldDB" id="A0A3N4VMT2"/>
<dbReference type="CDD" id="cd08269">
    <property type="entry name" value="Zn_ADH9"/>
    <property type="match status" value="1"/>
</dbReference>
<sequence>MSAMRAAVFCGDGRIEVQRRPRPRPAAGQVGVRLHGSGVCASNLPVWAGKPWFRYPLAPGAPGHEGWGEIAEVGDGVGQWRVGDRVALLSGHAYAEYDVADGDALVLLPPSLGERPLPGEPLACAMNIFRRSDIRAGQKVAIVGVGFIGALLIQLIRDAGAEAVALSRRPFALEVARRCGASEAIATGDMHAAVGQAREISGGTGYARVIEAAGEQATLDIASAISAEGGRLVIAGYHQDGPRQVDMQQWNWRGLDVINAHERDPQVALDGLREAIAAVAGGRLDPFPLLTHDYPLERLADAFAAMQQRPDGFLKATVRP</sequence>
<dbReference type="OrthoDB" id="9785812at2"/>
<dbReference type="InterPro" id="IPR050129">
    <property type="entry name" value="Zn_alcohol_dh"/>
</dbReference>
<dbReference type="InterPro" id="IPR011032">
    <property type="entry name" value="GroES-like_sf"/>
</dbReference>
<dbReference type="InterPro" id="IPR002328">
    <property type="entry name" value="ADH_Zn_CS"/>
</dbReference>
<dbReference type="SUPFAM" id="SSF51735">
    <property type="entry name" value="NAD(P)-binding Rossmann-fold domains"/>
    <property type="match status" value="1"/>
</dbReference>
<keyword evidence="3" id="KW-0560">Oxidoreductase</keyword>
<protein>
    <submittedName>
        <fullName evidence="6">2-desacetyl-2-hydroxyethyl bacteriochlorophyllide A dehydrogenase</fullName>
    </submittedName>
</protein>
<comment type="cofactor">
    <cofactor evidence="4">
        <name>Zn(2+)</name>
        <dbReference type="ChEBI" id="CHEBI:29105"/>
    </cofactor>
</comment>
<accession>A0A3N4VMT2</accession>
<name>A0A3N4VMT2_9GAMM</name>
<dbReference type="Proteomes" id="UP000269708">
    <property type="component" value="Unassembled WGS sequence"/>
</dbReference>
<evidence type="ECO:0000313" key="7">
    <source>
        <dbReference type="Proteomes" id="UP000269708"/>
    </source>
</evidence>
<dbReference type="PANTHER" id="PTHR43401">
    <property type="entry name" value="L-THREONINE 3-DEHYDROGENASE"/>
    <property type="match status" value="1"/>
</dbReference>
<keyword evidence="7" id="KW-1185">Reference proteome</keyword>
<dbReference type="PANTHER" id="PTHR43401:SF2">
    <property type="entry name" value="L-THREONINE 3-DEHYDROGENASE"/>
    <property type="match status" value="1"/>
</dbReference>
<evidence type="ECO:0000256" key="3">
    <source>
        <dbReference type="ARBA" id="ARBA00023002"/>
    </source>
</evidence>
<keyword evidence="2 4" id="KW-0862">Zinc</keyword>
<dbReference type="PROSITE" id="PS00059">
    <property type="entry name" value="ADH_ZINC"/>
    <property type="match status" value="1"/>
</dbReference>
<keyword evidence="1 4" id="KW-0479">Metal-binding</keyword>
<reference evidence="6 7" key="1">
    <citation type="submission" date="2018-11" db="EMBL/GenBank/DDBJ databases">
        <title>Genomic Encyclopedia of Type Strains, Phase IV (KMG-IV): sequencing the most valuable type-strain genomes for metagenomic binning, comparative biology and taxonomic classification.</title>
        <authorList>
            <person name="Goeker M."/>
        </authorList>
    </citation>
    <scope>NUCLEOTIDE SEQUENCE [LARGE SCALE GENOMIC DNA]</scope>
    <source>
        <strain evidence="6 7">DSM 25623</strain>
    </source>
</reference>
<dbReference type="InterPro" id="IPR013154">
    <property type="entry name" value="ADH-like_N"/>
</dbReference>
<dbReference type="SMART" id="SM00829">
    <property type="entry name" value="PKS_ER"/>
    <property type="match status" value="1"/>
</dbReference>
<dbReference type="InterPro" id="IPR036291">
    <property type="entry name" value="NAD(P)-bd_dom_sf"/>
</dbReference>
<gene>
    <name evidence="6" type="ORF">EDC50_0300</name>
</gene>
<evidence type="ECO:0000259" key="5">
    <source>
        <dbReference type="SMART" id="SM00829"/>
    </source>
</evidence>
<organism evidence="6 7">
    <name type="scientific">Vulcaniibacterium tengchongense</name>
    <dbReference type="NCBI Taxonomy" id="1273429"/>
    <lineage>
        <taxon>Bacteria</taxon>
        <taxon>Pseudomonadati</taxon>
        <taxon>Pseudomonadota</taxon>
        <taxon>Gammaproteobacteria</taxon>
        <taxon>Lysobacterales</taxon>
        <taxon>Lysobacteraceae</taxon>
        <taxon>Vulcaniibacterium</taxon>
    </lineage>
</organism>
<dbReference type="Pfam" id="PF00107">
    <property type="entry name" value="ADH_zinc_N"/>
    <property type="match status" value="1"/>
</dbReference>
<dbReference type="Pfam" id="PF08240">
    <property type="entry name" value="ADH_N"/>
    <property type="match status" value="1"/>
</dbReference>
<dbReference type="RefSeq" id="WP_123768708.1">
    <property type="nucleotide sequence ID" value="NZ_RKQN01000001.1"/>
</dbReference>
<dbReference type="InterPro" id="IPR020843">
    <property type="entry name" value="ER"/>
</dbReference>
<feature type="domain" description="Enoyl reductase (ER)" evidence="5">
    <location>
        <begin position="11"/>
        <end position="318"/>
    </location>
</feature>
<dbReference type="EMBL" id="RKQN01000001">
    <property type="protein sequence ID" value="RPE81129.1"/>
    <property type="molecule type" value="Genomic_DNA"/>
</dbReference>
<proteinExistence type="inferred from homology"/>